<evidence type="ECO:0000256" key="6">
    <source>
        <dbReference type="ARBA" id="ARBA00022777"/>
    </source>
</evidence>
<protein>
    <recommendedName>
        <fullName evidence="3 10">Gluconokinase</fullName>
        <ecNumber evidence="3 10">2.7.1.12</ecNumber>
    </recommendedName>
</protein>
<dbReference type="SUPFAM" id="SSF52540">
    <property type="entry name" value="P-loop containing nucleoside triphosphate hydrolases"/>
    <property type="match status" value="1"/>
</dbReference>
<keyword evidence="8" id="KW-0311">Gluconate utilization</keyword>
<keyword evidence="6 10" id="KW-0418">Kinase</keyword>
<dbReference type="OrthoDB" id="9795716at2"/>
<evidence type="ECO:0000313" key="13">
    <source>
        <dbReference type="Proteomes" id="UP000319516"/>
    </source>
</evidence>
<evidence type="ECO:0000256" key="4">
    <source>
        <dbReference type="ARBA" id="ARBA00022679"/>
    </source>
</evidence>
<dbReference type="Gene3D" id="3.40.50.300">
    <property type="entry name" value="P-loop containing nucleotide triphosphate hydrolases"/>
    <property type="match status" value="1"/>
</dbReference>
<dbReference type="GO" id="GO:0005737">
    <property type="term" value="C:cytoplasm"/>
    <property type="evidence" value="ECO:0007669"/>
    <property type="project" value="TreeGrafter"/>
</dbReference>
<name>A0A542YNN4_9MICO</name>
<comment type="catalytic activity">
    <reaction evidence="9 10">
        <text>D-gluconate + ATP = 6-phospho-D-gluconate + ADP + H(+)</text>
        <dbReference type="Rhea" id="RHEA:19433"/>
        <dbReference type="ChEBI" id="CHEBI:15378"/>
        <dbReference type="ChEBI" id="CHEBI:18391"/>
        <dbReference type="ChEBI" id="CHEBI:30616"/>
        <dbReference type="ChEBI" id="CHEBI:58759"/>
        <dbReference type="ChEBI" id="CHEBI:456216"/>
        <dbReference type="EC" id="2.7.1.12"/>
    </reaction>
</comment>
<keyword evidence="4 10" id="KW-0808">Transferase</keyword>
<organism evidence="12 13">
    <name type="scientific">Ornithinicoccus hortensis</name>
    <dbReference type="NCBI Taxonomy" id="82346"/>
    <lineage>
        <taxon>Bacteria</taxon>
        <taxon>Bacillati</taxon>
        <taxon>Actinomycetota</taxon>
        <taxon>Actinomycetes</taxon>
        <taxon>Micrococcales</taxon>
        <taxon>Intrasporangiaceae</taxon>
        <taxon>Ornithinicoccus</taxon>
    </lineage>
</organism>
<dbReference type="InterPro" id="IPR027417">
    <property type="entry name" value="P-loop_NTPase"/>
</dbReference>
<dbReference type="GO" id="GO:0005524">
    <property type="term" value="F:ATP binding"/>
    <property type="evidence" value="ECO:0007669"/>
    <property type="project" value="UniProtKB-KW"/>
</dbReference>
<evidence type="ECO:0000256" key="1">
    <source>
        <dbReference type="ARBA" id="ARBA00004761"/>
    </source>
</evidence>
<dbReference type="PANTHER" id="PTHR43442">
    <property type="entry name" value="GLUCONOKINASE-RELATED"/>
    <property type="match status" value="1"/>
</dbReference>
<dbReference type="EC" id="2.7.1.12" evidence="3 10"/>
<keyword evidence="5 10" id="KW-0547">Nucleotide-binding</keyword>
<dbReference type="EMBL" id="VFOP01000001">
    <property type="protein sequence ID" value="TQL49725.1"/>
    <property type="molecule type" value="Genomic_DNA"/>
</dbReference>
<dbReference type="GO" id="GO:0046316">
    <property type="term" value="F:gluconokinase activity"/>
    <property type="evidence" value="ECO:0007669"/>
    <property type="project" value="UniProtKB-EC"/>
</dbReference>
<accession>A0A542YNN4</accession>
<evidence type="ECO:0000256" key="9">
    <source>
        <dbReference type="ARBA" id="ARBA00048090"/>
    </source>
</evidence>
<gene>
    <name evidence="12" type="ORF">FB467_0813</name>
</gene>
<evidence type="ECO:0000256" key="5">
    <source>
        <dbReference type="ARBA" id="ARBA00022741"/>
    </source>
</evidence>
<feature type="compositionally biased region" description="Basic and acidic residues" evidence="11">
    <location>
        <begin position="184"/>
        <end position="193"/>
    </location>
</feature>
<dbReference type="AlphaFoldDB" id="A0A542YNN4"/>
<dbReference type="CDD" id="cd02021">
    <property type="entry name" value="GntK"/>
    <property type="match status" value="1"/>
</dbReference>
<keyword evidence="13" id="KW-1185">Reference proteome</keyword>
<evidence type="ECO:0000256" key="10">
    <source>
        <dbReference type="RuleBase" id="RU363066"/>
    </source>
</evidence>
<comment type="pathway">
    <text evidence="1">Carbohydrate acid metabolism.</text>
</comment>
<keyword evidence="7 10" id="KW-0067">ATP-binding</keyword>
<comment type="caution">
    <text evidence="12">The sequence shown here is derived from an EMBL/GenBank/DDBJ whole genome shotgun (WGS) entry which is preliminary data.</text>
</comment>
<evidence type="ECO:0000256" key="2">
    <source>
        <dbReference type="ARBA" id="ARBA00008420"/>
    </source>
</evidence>
<dbReference type="GO" id="GO:0019521">
    <property type="term" value="P:D-gluconate metabolic process"/>
    <property type="evidence" value="ECO:0007669"/>
    <property type="project" value="UniProtKB-KW"/>
</dbReference>
<dbReference type="Pfam" id="PF13671">
    <property type="entry name" value="AAA_33"/>
    <property type="match status" value="1"/>
</dbReference>
<proteinExistence type="inferred from homology"/>
<evidence type="ECO:0000256" key="7">
    <source>
        <dbReference type="ARBA" id="ARBA00022840"/>
    </source>
</evidence>
<dbReference type="InterPro" id="IPR006001">
    <property type="entry name" value="Therm_gnt_kin"/>
</dbReference>
<dbReference type="FunFam" id="3.40.50.300:FF:000522">
    <property type="entry name" value="Gluconokinase"/>
    <property type="match status" value="1"/>
</dbReference>
<sequence length="193" mass="20773">MSGDQTGAAPRTHHVVVIGVSGSGKSTIAAELAGRLNLRFADADDFHPPANVAKMSEGIPLTDEDRLPWLQSLATWMRERGAAGESTVLACSALKRSYRDLLREGGGQVAFLHLDGPAETILSRMRTRDHFMPPSLLESQVATLEPLEADEPGTALDLTLTREEIVDRAEDWLVGPGGLPAPPDRPHRGGDPR</sequence>
<evidence type="ECO:0000256" key="11">
    <source>
        <dbReference type="SAM" id="MobiDB-lite"/>
    </source>
</evidence>
<evidence type="ECO:0000313" key="12">
    <source>
        <dbReference type="EMBL" id="TQL49725.1"/>
    </source>
</evidence>
<comment type="similarity">
    <text evidence="2 10">Belongs to the gluconokinase GntK/GntV family.</text>
</comment>
<evidence type="ECO:0000256" key="3">
    <source>
        <dbReference type="ARBA" id="ARBA00012054"/>
    </source>
</evidence>
<dbReference type="PANTHER" id="PTHR43442:SF3">
    <property type="entry name" value="GLUCONOKINASE-RELATED"/>
    <property type="match status" value="1"/>
</dbReference>
<dbReference type="Proteomes" id="UP000319516">
    <property type="component" value="Unassembled WGS sequence"/>
</dbReference>
<dbReference type="NCBIfam" id="TIGR01313">
    <property type="entry name" value="therm_gnt_kin"/>
    <property type="match status" value="1"/>
</dbReference>
<dbReference type="RefSeq" id="WP_141783947.1">
    <property type="nucleotide sequence ID" value="NZ_BAAAIK010000003.1"/>
</dbReference>
<evidence type="ECO:0000256" key="8">
    <source>
        <dbReference type="ARBA" id="ARBA00023064"/>
    </source>
</evidence>
<reference evidence="12 13" key="1">
    <citation type="submission" date="2019-06" db="EMBL/GenBank/DDBJ databases">
        <title>Sequencing the genomes of 1000 actinobacteria strains.</title>
        <authorList>
            <person name="Klenk H.-P."/>
        </authorList>
    </citation>
    <scope>NUCLEOTIDE SEQUENCE [LARGE SCALE GENOMIC DNA]</scope>
    <source>
        <strain evidence="12 13">DSM 12335</strain>
    </source>
</reference>
<feature type="region of interest" description="Disordered" evidence="11">
    <location>
        <begin position="171"/>
        <end position="193"/>
    </location>
</feature>